<name>A0AC61ND10_9BACT</name>
<sequence>MPNYIVITIENTKLLGGIGMSIDWKKSPYKPQLEELLDYLETKDGRRVRTSSDLFNVMDELGYDYKDSYNANSGTIGVGGGDDIELSASDSKFRVNIIFKKQKD</sequence>
<evidence type="ECO:0000313" key="1">
    <source>
        <dbReference type="EMBL" id="QZE13438.1"/>
    </source>
</evidence>
<dbReference type="EMBL" id="CP081303">
    <property type="protein sequence ID" value="QZE13438.1"/>
    <property type="molecule type" value="Genomic_DNA"/>
</dbReference>
<protein>
    <submittedName>
        <fullName evidence="1">Uncharacterized protein</fullName>
    </submittedName>
</protein>
<evidence type="ECO:0000313" key="2">
    <source>
        <dbReference type="Proteomes" id="UP000826212"/>
    </source>
</evidence>
<organism evidence="1 2">
    <name type="scientific">Halosquirtibacter laminarini</name>
    <dbReference type="NCBI Taxonomy" id="3374600"/>
    <lineage>
        <taxon>Bacteria</taxon>
        <taxon>Pseudomonadati</taxon>
        <taxon>Bacteroidota</taxon>
        <taxon>Bacteroidia</taxon>
        <taxon>Marinilabiliales</taxon>
        <taxon>Prolixibacteraceae</taxon>
        <taxon>Halosquirtibacter</taxon>
    </lineage>
</organism>
<reference evidence="1" key="1">
    <citation type="submission" date="2021-08" db="EMBL/GenBank/DDBJ databases">
        <title>Novel anaerobic bacterium isolated from sea squirt in East Sea, Republic of Korea.</title>
        <authorList>
            <person name="Nguyen T.H."/>
            <person name="Li Z."/>
            <person name="Lee Y.-J."/>
            <person name="Ko J."/>
            <person name="Kim S.-G."/>
        </authorList>
    </citation>
    <scope>NUCLEOTIDE SEQUENCE</scope>
    <source>
        <strain evidence="1">KCTC 25031</strain>
    </source>
</reference>
<proteinExistence type="predicted"/>
<accession>A0AC61ND10</accession>
<gene>
    <name evidence="1" type="ORF">K4L44_12720</name>
</gene>
<dbReference type="Proteomes" id="UP000826212">
    <property type="component" value="Chromosome"/>
</dbReference>
<keyword evidence="2" id="KW-1185">Reference proteome</keyword>